<protein>
    <submittedName>
        <fullName evidence="1">Uncharacterized protein</fullName>
    </submittedName>
</protein>
<accession>D8LXY8</accession>
<dbReference type="InParanoid" id="D8LXY8"/>
<evidence type="ECO:0000313" key="1">
    <source>
        <dbReference type="EMBL" id="CBK20443.2"/>
    </source>
</evidence>
<dbReference type="EMBL" id="FN668639">
    <property type="protein sequence ID" value="CBK20443.2"/>
    <property type="molecule type" value="Genomic_DNA"/>
</dbReference>
<dbReference type="Proteomes" id="UP000008312">
    <property type="component" value="Unassembled WGS sequence"/>
</dbReference>
<name>D8LXY8_BLAHO</name>
<dbReference type="RefSeq" id="XP_012894491.1">
    <property type="nucleotide sequence ID" value="XM_013039037.1"/>
</dbReference>
<reference evidence="1" key="1">
    <citation type="submission" date="2010-02" db="EMBL/GenBank/DDBJ databases">
        <title>Sequencing and annotation of the Blastocystis hominis genome.</title>
        <authorList>
            <person name="Wincker P."/>
        </authorList>
    </citation>
    <scope>NUCLEOTIDE SEQUENCE</scope>
    <source>
        <strain evidence="1">Singapore isolate B</strain>
    </source>
</reference>
<proteinExistence type="predicted"/>
<gene>
    <name evidence="1" type="ORF">GSBLH_T00000782001</name>
</gene>
<keyword evidence="2" id="KW-1185">Reference proteome</keyword>
<evidence type="ECO:0000313" key="2">
    <source>
        <dbReference type="Proteomes" id="UP000008312"/>
    </source>
</evidence>
<organism evidence="1">
    <name type="scientific">Blastocystis hominis</name>
    <dbReference type="NCBI Taxonomy" id="12968"/>
    <lineage>
        <taxon>Eukaryota</taxon>
        <taxon>Sar</taxon>
        <taxon>Stramenopiles</taxon>
        <taxon>Bigyra</taxon>
        <taxon>Opalozoa</taxon>
        <taxon>Opalinata</taxon>
        <taxon>Blastocystidae</taxon>
        <taxon>Blastocystis</taxon>
    </lineage>
</organism>
<dbReference type="AlphaFoldDB" id="D8LXY8"/>
<dbReference type="GeneID" id="24918073"/>
<sequence>MIQIRQSLYEQVIRFSAAWIFCRWRNS</sequence>